<feature type="region of interest" description="Disordered" evidence="1">
    <location>
        <begin position="1"/>
        <end position="76"/>
    </location>
</feature>
<sequence length="192" mass="21744">MSIESGTVVEESDWEEAADEGSDVPKKEAYDREEDAAYDVSVAEGEQLREADADIPASRDGNCTMEDEESQMRQEPNSKIGYSGRIYCNDEKVEIETIGDHCEMVYKEADLLLYSPLAMIMPDRNALSLEVRMETKKMVVSKWVMRRIKDMSCYLGLSCQGCDVEVTTKNSISPDWKSQGIRICLIRIAKIY</sequence>
<dbReference type="Proteomes" id="UP000325577">
    <property type="component" value="Linkage Group LG9"/>
</dbReference>
<name>A0A5J4Z8N7_9ASTE</name>
<organism evidence="2 3">
    <name type="scientific">Nyssa sinensis</name>
    <dbReference type="NCBI Taxonomy" id="561372"/>
    <lineage>
        <taxon>Eukaryota</taxon>
        <taxon>Viridiplantae</taxon>
        <taxon>Streptophyta</taxon>
        <taxon>Embryophyta</taxon>
        <taxon>Tracheophyta</taxon>
        <taxon>Spermatophyta</taxon>
        <taxon>Magnoliopsida</taxon>
        <taxon>eudicotyledons</taxon>
        <taxon>Gunneridae</taxon>
        <taxon>Pentapetalae</taxon>
        <taxon>asterids</taxon>
        <taxon>Cornales</taxon>
        <taxon>Nyssaceae</taxon>
        <taxon>Nyssa</taxon>
    </lineage>
</organism>
<dbReference type="EMBL" id="CM018052">
    <property type="protein sequence ID" value="KAA8514935.1"/>
    <property type="molecule type" value="Genomic_DNA"/>
</dbReference>
<keyword evidence="3" id="KW-1185">Reference proteome</keyword>
<feature type="compositionally biased region" description="Acidic residues" evidence="1">
    <location>
        <begin position="10"/>
        <end position="22"/>
    </location>
</feature>
<evidence type="ECO:0000313" key="3">
    <source>
        <dbReference type="Proteomes" id="UP000325577"/>
    </source>
</evidence>
<protein>
    <submittedName>
        <fullName evidence="2">Uncharacterized protein</fullName>
    </submittedName>
</protein>
<evidence type="ECO:0000256" key="1">
    <source>
        <dbReference type="SAM" id="MobiDB-lite"/>
    </source>
</evidence>
<dbReference type="AlphaFoldDB" id="A0A5J4Z8N7"/>
<reference evidence="2 3" key="1">
    <citation type="submission" date="2019-09" db="EMBL/GenBank/DDBJ databases">
        <title>A chromosome-level genome assembly of the Chinese tupelo Nyssa sinensis.</title>
        <authorList>
            <person name="Yang X."/>
            <person name="Kang M."/>
            <person name="Yang Y."/>
            <person name="Xiong H."/>
            <person name="Wang M."/>
            <person name="Zhang Z."/>
            <person name="Wang Z."/>
            <person name="Wu H."/>
            <person name="Ma T."/>
            <person name="Liu J."/>
            <person name="Xi Z."/>
        </authorList>
    </citation>
    <scope>NUCLEOTIDE SEQUENCE [LARGE SCALE GENOMIC DNA]</scope>
    <source>
        <strain evidence="2">J267</strain>
        <tissue evidence="2">Leaf</tissue>
    </source>
</reference>
<proteinExistence type="predicted"/>
<evidence type="ECO:0000313" key="2">
    <source>
        <dbReference type="EMBL" id="KAA8514935.1"/>
    </source>
</evidence>
<gene>
    <name evidence="2" type="ORF">F0562_018278</name>
</gene>
<accession>A0A5J4Z8N7</accession>